<evidence type="ECO:0000313" key="2">
    <source>
        <dbReference type="EnsemblPlants" id="AET7Gv20100700.2"/>
    </source>
</evidence>
<name>A0A453QFQ9_AEGTS</name>
<dbReference type="Proteomes" id="UP000015105">
    <property type="component" value="Chromosome 7D"/>
</dbReference>
<reference evidence="3" key="1">
    <citation type="journal article" date="2014" name="Science">
        <title>Ancient hybridizations among the ancestral genomes of bread wheat.</title>
        <authorList>
            <consortium name="International Wheat Genome Sequencing Consortium,"/>
            <person name="Marcussen T."/>
            <person name="Sandve S.R."/>
            <person name="Heier L."/>
            <person name="Spannagl M."/>
            <person name="Pfeifer M."/>
            <person name="Jakobsen K.S."/>
            <person name="Wulff B.B."/>
            <person name="Steuernagel B."/>
            <person name="Mayer K.F."/>
            <person name="Olsen O.A."/>
        </authorList>
    </citation>
    <scope>NUCLEOTIDE SEQUENCE [LARGE SCALE GENOMIC DNA]</scope>
    <source>
        <strain evidence="3">cv. AL8/78</strain>
    </source>
</reference>
<dbReference type="AlphaFoldDB" id="A0A453QFQ9"/>
<reference evidence="2" key="3">
    <citation type="journal article" date="2017" name="Nature">
        <title>Genome sequence of the progenitor of the wheat D genome Aegilops tauschii.</title>
        <authorList>
            <person name="Luo M.C."/>
            <person name="Gu Y.Q."/>
            <person name="Puiu D."/>
            <person name="Wang H."/>
            <person name="Twardziok S.O."/>
            <person name="Deal K.R."/>
            <person name="Huo N."/>
            <person name="Zhu T."/>
            <person name="Wang L."/>
            <person name="Wang Y."/>
            <person name="McGuire P.E."/>
            <person name="Liu S."/>
            <person name="Long H."/>
            <person name="Ramasamy R.K."/>
            <person name="Rodriguez J.C."/>
            <person name="Van S.L."/>
            <person name="Yuan L."/>
            <person name="Wang Z."/>
            <person name="Xia Z."/>
            <person name="Xiao L."/>
            <person name="Anderson O.D."/>
            <person name="Ouyang S."/>
            <person name="Liang Y."/>
            <person name="Zimin A.V."/>
            <person name="Pertea G."/>
            <person name="Qi P."/>
            <person name="Bennetzen J.L."/>
            <person name="Dai X."/>
            <person name="Dawson M.W."/>
            <person name="Muller H.G."/>
            <person name="Kugler K."/>
            <person name="Rivarola-Duarte L."/>
            <person name="Spannagl M."/>
            <person name="Mayer K.F.X."/>
            <person name="Lu F.H."/>
            <person name="Bevan M.W."/>
            <person name="Leroy P."/>
            <person name="Li P."/>
            <person name="You F.M."/>
            <person name="Sun Q."/>
            <person name="Liu Z."/>
            <person name="Lyons E."/>
            <person name="Wicker T."/>
            <person name="Salzberg S.L."/>
            <person name="Devos K.M."/>
            <person name="Dvorak J."/>
        </authorList>
    </citation>
    <scope>NUCLEOTIDE SEQUENCE [LARGE SCALE GENOMIC DNA]</scope>
    <source>
        <strain evidence="2">cv. AL8/78</strain>
    </source>
</reference>
<keyword evidence="3" id="KW-1185">Reference proteome</keyword>
<reference evidence="3" key="2">
    <citation type="journal article" date="2017" name="Nat. Plants">
        <title>The Aegilops tauschii genome reveals multiple impacts of transposons.</title>
        <authorList>
            <person name="Zhao G."/>
            <person name="Zou C."/>
            <person name="Li K."/>
            <person name="Wang K."/>
            <person name="Li T."/>
            <person name="Gao L."/>
            <person name="Zhang X."/>
            <person name="Wang H."/>
            <person name="Yang Z."/>
            <person name="Liu X."/>
            <person name="Jiang W."/>
            <person name="Mao L."/>
            <person name="Kong X."/>
            <person name="Jiao Y."/>
            <person name="Jia J."/>
        </authorList>
    </citation>
    <scope>NUCLEOTIDE SEQUENCE [LARGE SCALE GENOMIC DNA]</scope>
    <source>
        <strain evidence="3">cv. AL8/78</strain>
    </source>
</reference>
<feature type="signal peptide" evidence="1">
    <location>
        <begin position="1"/>
        <end position="17"/>
    </location>
</feature>
<reference evidence="2" key="5">
    <citation type="journal article" date="2021" name="G3 (Bethesda)">
        <title>Aegilops tauschii genome assembly Aet v5.0 features greater sequence contiguity and improved annotation.</title>
        <authorList>
            <person name="Wang L."/>
            <person name="Zhu T."/>
            <person name="Rodriguez J.C."/>
            <person name="Deal K.R."/>
            <person name="Dubcovsky J."/>
            <person name="McGuire P.E."/>
            <person name="Lux T."/>
            <person name="Spannagl M."/>
            <person name="Mayer K.F.X."/>
            <person name="Baldrich P."/>
            <person name="Meyers B.C."/>
            <person name="Huo N."/>
            <person name="Gu Y.Q."/>
            <person name="Zhou H."/>
            <person name="Devos K.M."/>
            <person name="Bennetzen J.L."/>
            <person name="Unver T."/>
            <person name="Budak H."/>
            <person name="Gulick P.J."/>
            <person name="Galiba G."/>
            <person name="Kalapos B."/>
            <person name="Nelson D.R."/>
            <person name="Li P."/>
            <person name="You F.M."/>
            <person name="Luo M.C."/>
            <person name="Dvorak J."/>
        </authorList>
    </citation>
    <scope>NUCLEOTIDE SEQUENCE [LARGE SCALE GENOMIC DNA]</scope>
    <source>
        <strain evidence="2">cv. AL8/78</strain>
    </source>
</reference>
<accession>A0A453QFQ9</accession>
<dbReference type="EnsemblPlants" id="AET7Gv20100700.2">
    <property type="protein sequence ID" value="AET7Gv20100700.2"/>
    <property type="gene ID" value="AET7Gv20100700"/>
</dbReference>
<proteinExistence type="predicted"/>
<organism evidence="2 3">
    <name type="scientific">Aegilops tauschii subsp. strangulata</name>
    <name type="common">Goatgrass</name>
    <dbReference type="NCBI Taxonomy" id="200361"/>
    <lineage>
        <taxon>Eukaryota</taxon>
        <taxon>Viridiplantae</taxon>
        <taxon>Streptophyta</taxon>
        <taxon>Embryophyta</taxon>
        <taxon>Tracheophyta</taxon>
        <taxon>Spermatophyta</taxon>
        <taxon>Magnoliopsida</taxon>
        <taxon>Liliopsida</taxon>
        <taxon>Poales</taxon>
        <taxon>Poaceae</taxon>
        <taxon>BOP clade</taxon>
        <taxon>Pooideae</taxon>
        <taxon>Triticodae</taxon>
        <taxon>Triticeae</taxon>
        <taxon>Triticinae</taxon>
        <taxon>Aegilops</taxon>
    </lineage>
</organism>
<dbReference type="Gramene" id="AET7Gv20100700.2">
    <property type="protein sequence ID" value="AET7Gv20100700.2"/>
    <property type="gene ID" value="AET7Gv20100700"/>
</dbReference>
<evidence type="ECO:0008006" key="4">
    <source>
        <dbReference type="Google" id="ProtNLM"/>
    </source>
</evidence>
<feature type="chain" id="PRO_5019506274" description="Knottin scorpion toxin-like domain-containing protein" evidence="1">
    <location>
        <begin position="18"/>
        <end position="97"/>
    </location>
</feature>
<sequence>KSTRVLLMAHIKKSVQAMCLLALVVMSTTLLPSHVEGMIMDMKGTTVRTSCVVMKHCTIGQCQKNCSARGYDEDRSTCVSFEGDNCCCFKKGTPLPR</sequence>
<evidence type="ECO:0000256" key="1">
    <source>
        <dbReference type="SAM" id="SignalP"/>
    </source>
</evidence>
<evidence type="ECO:0000313" key="3">
    <source>
        <dbReference type="Proteomes" id="UP000015105"/>
    </source>
</evidence>
<reference evidence="2" key="4">
    <citation type="submission" date="2019-03" db="UniProtKB">
        <authorList>
            <consortium name="EnsemblPlants"/>
        </authorList>
    </citation>
    <scope>IDENTIFICATION</scope>
</reference>
<protein>
    <recommendedName>
        <fullName evidence="4">Knottin scorpion toxin-like domain-containing protein</fullName>
    </recommendedName>
</protein>
<keyword evidence="1" id="KW-0732">Signal</keyword>